<comment type="caution">
    <text evidence="3">The sequence shown here is derived from an EMBL/GenBank/DDBJ whole genome shotgun (WGS) entry which is preliminary data.</text>
</comment>
<protein>
    <submittedName>
        <fullName evidence="3">Uncharacterized protein</fullName>
    </submittedName>
</protein>
<evidence type="ECO:0000313" key="4">
    <source>
        <dbReference type="Proteomes" id="UP000265520"/>
    </source>
</evidence>
<dbReference type="Proteomes" id="UP000265520">
    <property type="component" value="Unassembled WGS sequence"/>
</dbReference>
<proteinExistence type="predicted"/>
<keyword evidence="2" id="KW-0812">Transmembrane</keyword>
<name>A0A392P3V2_9FABA</name>
<reference evidence="3 4" key="1">
    <citation type="journal article" date="2018" name="Front. Plant Sci.">
        <title>Red Clover (Trifolium pratense) and Zigzag Clover (T. medium) - A Picture of Genomic Similarities and Differences.</title>
        <authorList>
            <person name="Dluhosova J."/>
            <person name="Istvanek J."/>
            <person name="Nedelnik J."/>
            <person name="Repkova J."/>
        </authorList>
    </citation>
    <scope>NUCLEOTIDE SEQUENCE [LARGE SCALE GENOMIC DNA]</scope>
    <source>
        <strain evidence="4">cv. 10/8</strain>
        <tissue evidence="3">Leaf</tissue>
    </source>
</reference>
<evidence type="ECO:0000313" key="3">
    <source>
        <dbReference type="EMBL" id="MCI06743.1"/>
    </source>
</evidence>
<feature type="non-terminal residue" evidence="3">
    <location>
        <position position="1"/>
    </location>
</feature>
<accession>A0A392P3V2</accession>
<evidence type="ECO:0000256" key="2">
    <source>
        <dbReference type="SAM" id="Phobius"/>
    </source>
</evidence>
<keyword evidence="2" id="KW-0472">Membrane</keyword>
<feature type="compositionally biased region" description="Polar residues" evidence="1">
    <location>
        <begin position="1"/>
        <end position="16"/>
    </location>
</feature>
<evidence type="ECO:0000256" key="1">
    <source>
        <dbReference type="SAM" id="MobiDB-lite"/>
    </source>
</evidence>
<sequence>AATLPCNPNLSDSDVTSRGGGATRSDSAPTVHDGGAAASWGLGGQIWVLVRFCWPCHCLHGGGSRAETLLPSQVAVFSGGLKASKNEIKSGTLLGGVYFSIFIGVPLIYGTFVL</sequence>
<dbReference type="EMBL" id="LXQA010062894">
    <property type="protein sequence ID" value="MCI06743.1"/>
    <property type="molecule type" value="Genomic_DNA"/>
</dbReference>
<organism evidence="3 4">
    <name type="scientific">Trifolium medium</name>
    <dbReference type="NCBI Taxonomy" id="97028"/>
    <lineage>
        <taxon>Eukaryota</taxon>
        <taxon>Viridiplantae</taxon>
        <taxon>Streptophyta</taxon>
        <taxon>Embryophyta</taxon>
        <taxon>Tracheophyta</taxon>
        <taxon>Spermatophyta</taxon>
        <taxon>Magnoliopsida</taxon>
        <taxon>eudicotyledons</taxon>
        <taxon>Gunneridae</taxon>
        <taxon>Pentapetalae</taxon>
        <taxon>rosids</taxon>
        <taxon>fabids</taxon>
        <taxon>Fabales</taxon>
        <taxon>Fabaceae</taxon>
        <taxon>Papilionoideae</taxon>
        <taxon>50 kb inversion clade</taxon>
        <taxon>NPAAA clade</taxon>
        <taxon>Hologalegina</taxon>
        <taxon>IRL clade</taxon>
        <taxon>Trifolieae</taxon>
        <taxon>Trifolium</taxon>
    </lineage>
</organism>
<keyword evidence="2" id="KW-1133">Transmembrane helix</keyword>
<feature type="transmembrane region" description="Helical" evidence="2">
    <location>
        <begin position="92"/>
        <end position="112"/>
    </location>
</feature>
<keyword evidence="4" id="KW-1185">Reference proteome</keyword>
<feature type="region of interest" description="Disordered" evidence="1">
    <location>
        <begin position="1"/>
        <end position="32"/>
    </location>
</feature>
<dbReference type="AlphaFoldDB" id="A0A392P3V2"/>